<protein>
    <recommendedName>
        <fullName evidence="3">DUF3137 domain-containing protein</fullName>
    </recommendedName>
</protein>
<organism evidence="2">
    <name type="scientific">mine drainage metagenome</name>
    <dbReference type="NCBI Taxonomy" id="410659"/>
    <lineage>
        <taxon>unclassified sequences</taxon>
        <taxon>metagenomes</taxon>
        <taxon>ecological metagenomes</taxon>
    </lineage>
</organism>
<name>A0A1J5QYY0_9ZZZZ</name>
<gene>
    <name evidence="2" type="ORF">GALL_355470</name>
</gene>
<keyword evidence="1" id="KW-0472">Membrane</keyword>
<evidence type="ECO:0008006" key="3">
    <source>
        <dbReference type="Google" id="ProtNLM"/>
    </source>
</evidence>
<dbReference type="AlphaFoldDB" id="A0A1J5QYY0"/>
<accession>A0A1J5QYY0</accession>
<comment type="caution">
    <text evidence="2">The sequence shown here is derived from an EMBL/GenBank/DDBJ whole genome shotgun (WGS) entry which is preliminary data.</text>
</comment>
<sequence>MGDNAVVVLAIAAVVAVAGFSLWRSQVRQKAFAAWAQAAGWTYQASDPSLVDRWSGQPFDQGGRSRRATEVLSGTVTGATGRHQVTSFTYSYTKDSGSGANRSRSSTTYHHHVMVTPLPVPLPTLELTHDGLGARMAKLVGGQDIEFESEDFNRAWRVQSHQLKFAHDVVRPLLMERLMRADARSVSFRIEGDTLLVWDEGRSDLDRIGPYGFMMAAVVESIPRFVWQDHGYDPPITSSAREGL</sequence>
<keyword evidence="1" id="KW-0812">Transmembrane</keyword>
<proteinExistence type="predicted"/>
<dbReference type="EMBL" id="MLJW01000779">
    <property type="protein sequence ID" value="OIQ82667.1"/>
    <property type="molecule type" value="Genomic_DNA"/>
</dbReference>
<feature type="transmembrane region" description="Helical" evidence="1">
    <location>
        <begin position="6"/>
        <end position="23"/>
    </location>
</feature>
<evidence type="ECO:0000256" key="1">
    <source>
        <dbReference type="SAM" id="Phobius"/>
    </source>
</evidence>
<keyword evidence="1" id="KW-1133">Transmembrane helix</keyword>
<evidence type="ECO:0000313" key="2">
    <source>
        <dbReference type="EMBL" id="OIQ82667.1"/>
    </source>
</evidence>
<reference evidence="2" key="1">
    <citation type="submission" date="2016-10" db="EMBL/GenBank/DDBJ databases">
        <title>Sequence of Gallionella enrichment culture.</title>
        <authorList>
            <person name="Poehlein A."/>
            <person name="Muehling M."/>
            <person name="Daniel R."/>
        </authorList>
    </citation>
    <scope>NUCLEOTIDE SEQUENCE</scope>
</reference>